<organism evidence="1 2">
    <name type="scientific">Nodularia spumigena UHCC 0039</name>
    <dbReference type="NCBI Taxonomy" id="1914872"/>
    <lineage>
        <taxon>Bacteria</taxon>
        <taxon>Bacillati</taxon>
        <taxon>Cyanobacteriota</taxon>
        <taxon>Cyanophyceae</taxon>
        <taxon>Nostocales</taxon>
        <taxon>Nodulariaceae</taxon>
        <taxon>Nodularia</taxon>
    </lineage>
</organism>
<dbReference type="KEGG" id="nsp:BMF81_04683"/>
<evidence type="ECO:0000313" key="1">
    <source>
        <dbReference type="EMBL" id="AVZ31711.1"/>
    </source>
</evidence>
<keyword evidence="1" id="KW-0614">Plasmid</keyword>
<dbReference type="EMBL" id="CP020115">
    <property type="protein sequence ID" value="AVZ31711.1"/>
    <property type="molecule type" value="Genomic_DNA"/>
</dbReference>
<gene>
    <name evidence="1" type="ORF">BMF81_04683</name>
</gene>
<accession>A0A2S0QBG2</accession>
<evidence type="ECO:0000313" key="2">
    <source>
        <dbReference type="Proteomes" id="UP000244056"/>
    </source>
</evidence>
<proteinExistence type="predicted"/>
<reference evidence="1 2" key="1">
    <citation type="submission" date="2017-03" db="EMBL/GenBank/DDBJ databases">
        <title>Comparative genomics of the toxic Baltic Sea cyanobacteria Nodularia spumigena UHCC 0039 and its response on varying salinity.</title>
        <authorList>
            <person name="Teikari J.E."/>
        </authorList>
    </citation>
    <scope>NUCLEOTIDE SEQUENCE [LARGE SCALE GENOMIC DNA]</scope>
    <source>
        <strain evidence="1 2">UHCC 0039</strain>
        <plasmid evidence="2">puhcc0039a</plasmid>
    </source>
</reference>
<sequence length="67" mass="7150">MLLNLSFKASIADSSQENGGLPSLGLPTGTLTGLTQKPSQTLIPLCPLRLVWYASGTLRERYSVICA</sequence>
<dbReference type="AlphaFoldDB" id="A0A2S0QBG2"/>
<name>A0A2S0QBG2_NODSP</name>
<dbReference type="Proteomes" id="UP000244056">
    <property type="component" value="Plasmid pUHCC0039a"/>
</dbReference>
<geneLocation type="plasmid" evidence="2">
    <name>puhcc0039a</name>
</geneLocation>
<protein>
    <submittedName>
        <fullName evidence="1">Uncharacterized protein</fullName>
    </submittedName>
</protein>